<accession>D2QXY9</accession>
<dbReference type="EMBL" id="CP001848">
    <property type="protein sequence ID" value="ADB18066.1"/>
    <property type="molecule type" value="Genomic_DNA"/>
</dbReference>
<proteinExistence type="predicted"/>
<keyword evidence="2" id="KW-1185">Reference proteome</keyword>
<gene>
    <name evidence="1" type="ordered locus">Psta_3402</name>
</gene>
<protein>
    <submittedName>
        <fullName evidence="1">Uncharacterized protein</fullName>
    </submittedName>
</protein>
<evidence type="ECO:0000313" key="2">
    <source>
        <dbReference type="Proteomes" id="UP000001887"/>
    </source>
</evidence>
<organism evidence="1 2">
    <name type="scientific">Pirellula staleyi (strain ATCC 27377 / DSM 6068 / ICPB 4128)</name>
    <name type="common">Pirella staleyi</name>
    <dbReference type="NCBI Taxonomy" id="530564"/>
    <lineage>
        <taxon>Bacteria</taxon>
        <taxon>Pseudomonadati</taxon>
        <taxon>Planctomycetota</taxon>
        <taxon>Planctomycetia</taxon>
        <taxon>Pirellulales</taxon>
        <taxon>Pirellulaceae</taxon>
        <taxon>Pirellula</taxon>
    </lineage>
</organism>
<sequence length="38" mass="4035">MAELYESSQTQIQCHNTSDAILAECPGTFGSVEKMSGA</sequence>
<name>D2QXY9_PIRSD</name>
<dbReference type="Proteomes" id="UP000001887">
    <property type="component" value="Chromosome"/>
</dbReference>
<reference evidence="1 2" key="1">
    <citation type="journal article" date="2009" name="Stand. Genomic Sci.">
        <title>Complete genome sequence of Pirellula staleyi type strain (ATCC 27377).</title>
        <authorList>
            <person name="Clum A."/>
            <person name="Tindall B.J."/>
            <person name="Sikorski J."/>
            <person name="Ivanova N."/>
            <person name="Mavrommatis K."/>
            <person name="Lucas S."/>
            <person name="Glavina del Rio T."/>
            <person name="Nolan M."/>
            <person name="Chen F."/>
            <person name="Tice H."/>
            <person name="Pitluck S."/>
            <person name="Cheng J.F."/>
            <person name="Chertkov O."/>
            <person name="Brettin T."/>
            <person name="Han C."/>
            <person name="Detter J.C."/>
            <person name="Kuske C."/>
            <person name="Bruce D."/>
            <person name="Goodwin L."/>
            <person name="Ovchinikova G."/>
            <person name="Pati A."/>
            <person name="Mikhailova N."/>
            <person name="Chen A."/>
            <person name="Palaniappan K."/>
            <person name="Land M."/>
            <person name="Hauser L."/>
            <person name="Chang Y.J."/>
            <person name="Jeffries C.D."/>
            <person name="Chain P."/>
            <person name="Rohde M."/>
            <person name="Goker M."/>
            <person name="Bristow J."/>
            <person name="Eisen J.A."/>
            <person name="Markowitz V."/>
            <person name="Hugenholtz P."/>
            <person name="Kyrpides N.C."/>
            <person name="Klenk H.P."/>
            <person name="Lapidus A."/>
        </authorList>
    </citation>
    <scope>NUCLEOTIDE SEQUENCE [LARGE SCALE GENOMIC DNA]</scope>
    <source>
        <strain evidence="2">ATCC 27377 / DSM 6068 / ICPB 4128</strain>
    </source>
</reference>
<dbReference type="KEGG" id="psl:Psta_3402"/>
<evidence type="ECO:0000313" key="1">
    <source>
        <dbReference type="EMBL" id="ADB18066.1"/>
    </source>
</evidence>
<dbReference type="HOGENOM" id="CLU_3331374_0_0_0"/>
<dbReference type="AlphaFoldDB" id="D2QXY9"/>